<dbReference type="RefSeq" id="WP_099381162.1">
    <property type="nucleotide sequence ID" value="NZ_PEBD01000004.1"/>
</dbReference>
<evidence type="ECO:0000256" key="1">
    <source>
        <dbReference type="ARBA" id="ARBA00006484"/>
    </source>
</evidence>
<evidence type="ECO:0000256" key="2">
    <source>
        <dbReference type="ARBA" id="ARBA00023002"/>
    </source>
</evidence>
<evidence type="ECO:0000313" key="6">
    <source>
        <dbReference type="Proteomes" id="UP000225108"/>
    </source>
</evidence>
<dbReference type="PROSITE" id="PS00061">
    <property type="entry name" value="ADH_SHORT"/>
    <property type="match status" value="1"/>
</dbReference>
<dbReference type="AlphaFoldDB" id="A0A2G3PQE8"/>
<dbReference type="Proteomes" id="UP000225108">
    <property type="component" value="Unassembled WGS sequence"/>
</dbReference>
<dbReference type="EMBL" id="PEBD01000004">
    <property type="protein sequence ID" value="PHV67991.1"/>
    <property type="molecule type" value="Genomic_DNA"/>
</dbReference>
<name>A0A2G3PQE8_WILMA</name>
<proteinExistence type="inferred from homology"/>
<dbReference type="GO" id="GO:0016491">
    <property type="term" value="F:oxidoreductase activity"/>
    <property type="evidence" value="ECO:0007669"/>
    <property type="project" value="UniProtKB-KW"/>
</dbReference>
<accession>A0A2G3PQE8</accession>
<dbReference type="PANTHER" id="PTHR24321:SF8">
    <property type="entry name" value="ESTRADIOL 17-BETA-DEHYDROGENASE 8-RELATED"/>
    <property type="match status" value="1"/>
</dbReference>
<dbReference type="FunFam" id="3.40.50.720:FF:000084">
    <property type="entry name" value="Short-chain dehydrogenase reductase"/>
    <property type="match status" value="1"/>
</dbReference>
<comment type="similarity">
    <text evidence="1">Belongs to the short-chain dehydrogenases/reductases (SDR) family.</text>
</comment>
<organism evidence="5 6">
    <name type="scientific">Williamsia marianensis</name>
    <dbReference type="NCBI Taxonomy" id="85044"/>
    <lineage>
        <taxon>Bacteria</taxon>
        <taxon>Bacillati</taxon>
        <taxon>Actinomycetota</taxon>
        <taxon>Actinomycetes</taxon>
        <taxon>Mycobacteriales</taxon>
        <taxon>Nocardiaceae</taxon>
        <taxon>Williamsia</taxon>
    </lineage>
</organism>
<reference evidence="5 6" key="1">
    <citation type="submission" date="2017-10" db="EMBL/GenBank/DDBJ databases">
        <title>The draft genome sequence of Williamsia sp. BULT 1.1 isolated from the semi-arid grassland soils from South Africa.</title>
        <authorList>
            <person name="Kabwe M.H."/>
            <person name="Govender N."/>
            <person name="Mutseka Lunga P."/>
            <person name="Vikram S."/>
            <person name="Makhalanyane T.P."/>
        </authorList>
    </citation>
    <scope>NUCLEOTIDE SEQUENCE [LARGE SCALE GENOMIC DNA]</scope>
    <source>
        <strain evidence="5 6">BULT 1.1</strain>
    </source>
</reference>
<sequence>MAQLTGKTALVTGGTSGIGLASAQRLTAEGAHVFITGRSQTGIDAAVSTLGAQATGVRSDVTDPTDLRALAQAIADRGRGLDIVFANAGGGEFATLADETPEHLADTLNRNVGGTVFTVQSVLPLLNEGASVVLAGSTSASAGVPAFGAYAASKAAIRSLGRTWAAELVDRKIRVNTIVPGPVETPGLKGLASDGEEQALLDGMAATVPMHRLGQPDEIAAAVLFLASDQSSFMTGSEVFVDGGAEQI</sequence>
<keyword evidence="2" id="KW-0560">Oxidoreductase</keyword>
<comment type="caution">
    <text evidence="5">The sequence shown here is derived from an EMBL/GenBank/DDBJ whole genome shotgun (WGS) entry which is preliminary data.</text>
</comment>
<dbReference type="InterPro" id="IPR036291">
    <property type="entry name" value="NAD(P)-bd_dom_sf"/>
</dbReference>
<dbReference type="PANTHER" id="PTHR24321">
    <property type="entry name" value="DEHYDROGENASES, SHORT CHAIN"/>
    <property type="match status" value="1"/>
</dbReference>
<dbReference type="InterPro" id="IPR002347">
    <property type="entry name" value="SDR_fam"/>
</dbReference>
<evidence type="ECO:0000256" key="3">
    <source>
        <dbReference type="ARBA" id="ARBA00023027"/>
    </source>
</evidence>
<evidence type="ECO:0000259" key="4">
    <source>
        <dbReference type="SMART" id="SM00822"/>
    </source>
</evidence>
<keyword evidence="3" id="KW-0520">NAD</keyword>
<dbReference type="Gene3D" id="3.40.50.720">
    <property type="entry name" value="NAD(P)-binding Rossmann-like Domain"/>
    <property type="match status" value="1"/>
</dbReference>
<protein>
    <submittedName>
        <fullName evidence="5">Short-chain dehydrogenase</fullName>
    </submittedName>
</protein>
<dbReference type="Pfam" id="PF13561">
    <property type="entry name" value="adh_short_C2"/>
    <property type="match status" value="1"/>
</dbReference>
<dbReference type="CDD" id="cd05233">
    <property type="entry name" value="SDR_c"/>
    <property type="match status" value="1"/>
</dbReference>
<evidence type="ECO:0000313" key="5">
    <source>
        <dbReference type="EMBL" id="PHV67991.1"/>
    </source>
</evidence>
<dbReference type="InterPro" id="IPR020904">
    <property type="entry name" value="Sc_DH/Rdtase_CS"/>
</dbReference>
<dbReference type="PRINTS" id="PR00081">
    <property type="entry name" value="GDHRDH"/>
</dbReference>
<gene>
    <name evidence="5" type="ORF">CSW57_01565</name>
</gene>
<feature type="domain" description="Ketoreductase" evidence="4">
    <location>
        <begin position="7"/>
        <end position="191"/>
    </location>
</feature>
<dbReference type="InterPro" id="IPR057326">
    <property type="entry name" value="KR_dom"/>
</dbReference>
<dbReference type="SUPFAM" id="SSF51735">
    <property type="entry name" value="NAD(P)-binding Rossmann-fold domains"/>
    <property type="match status" value="1"/>
</dbReference>
<dbReference type="SMART" id="SM00822">
    <property type="entry name" value="PKS_KR"/>
    <property type="match status" value="1"/>
</dbReference>